<organism evidence="11 12">
    <name type="scientific">Streptomyces cadmiisoli</name>
    <dbReference type="NCBI Taxonomy" id="2184053"/>
    <lineage>
        <taxon>Bacteria</taxon>
        <taxon>Bacillati</taxon>
        <taxon>Actinomycetota</taxon>
        <taxon>Actinomycetes</taxon>
        <taxon>Kitasatosporales</taxon>
        <taxon>Streptomycetaceae</taxon>
        <taxon>Streptomyces</taxon>
        <taxon>Streptomyces aurantiacus group</taxon>
    </lineage>
</organism>
<feature type="region of interest" description="Disordered" evidence="8">
    <location>
        <begin position="284"/>
        <end position="450"/>
    </location>
</feature>
<dbReference type="PANTHER" id="PTHR43289:SF6">
    <property type="entry name" value="SERINE_THREONINE-PROTEIN KINASE NEKL-3"/>
    <property type="match status" value="1"/>
</dbReference>
<feature type="domain" description="Protein kinase" evidence="10">
    <location>
        <begin position="21"/>
        <end position="277"/>
    </location>
</feature>
<accession>A0A2Z4IT57</accession>
<feature type="compositionally biased region" description="Polar residues" evidence="8">
    <location>
        <begin position="306"/>
        <end position="317"/>
    </location>
</feature>
<keyword evidence="12" id="KW-1185">Reference proteome</keyword>
<evidence type="ECO:0000256" key="8">
    <source>
        <dbReference type="SAM" id="MobiDB-lite"/>
    </source>
</evidence>
<feature type="compositionally biased region" description="Low complexity" evidence="8">
    <location>
        <begin position="405"/>
        <end position="424"/>
    </location>
</feature>
<evidence type="ECO:0000259" key="10">
    <source>
        <dbReference type="PROSITE" id="PS50011"/>
    </source>
</evidence>
<evidence type="ECO:0000256" key="7">
    <source>
        <dbReference type="PROSITE-ProRule" id="PRU10141"/>
    </source>
</evidence>
<dbReference type="InterPro" id="IPR011009">
    <property type="entry name" value="Kinase-like_dom_sf"/>
</dbReference>
<dbReference type="CDD" id="cd14014">
    <property type="entry name" value="STKc_PknB_like"/>
    <property type="match status" value="1"/>
</dbReference>
<feature type="compositionally biased region" description="Polar residues" evidence="8">
    <location>
        <begin position="385"/>
        <end position="394"/>
    </location>
</feature>
<dbReference type="PANTHER" id="PTHR43289">
    <property type="entry name" value="MITOGEN-ACTIVATED PROTEIN KINASE KINASE KINASE 20-RELATED"/>
    <property type="match status" value="1"/>
</dbReference>
<proteinExistence type="predicted"/>
<dbReference type="GO" id="GO:0005524">
    <property type="term" value="F:ATP binding"/>
    <property type="evidence" value="ECO:0007669"/>
    <property type="project" value="UniProtKB-UniRule"/>
</dbReference>
<evidence type="ECO:0000256" key="1">
    <source>
        <dbReference type="ARBA" id="ARBA00012513"/>
    </source>
</evidence>
<evidence type="ECO:0000256" key="5">
    <source>
        <dbReference type="ARBA" id="ARBA00022777"/>
    </source>
</evidence>
<dbReference type="Proteomes" id="UP000249616">
    <property type="component" value="Chromosome"/>
</dbReference>
<feature type="compositionally biased region" description="Low complexity" evidence="8">
    <location>
        <begin position="326"/>
        <end position="338"/>
    </location>
</feature>
<protein>
    <recommendedName>
        <fullName evidence="1">non-specific serine/threonine protein kinase</fullName>
        <ecNumber evidence="1">2.7.11.1</ecNumber>
    </recommendedName>
</protein>
<dbReference type="InterPro" id="IPR008271">
    <property type="entry name" value="Ser/Thr_kinase_AS"/>
</dbReference>
<keyword evidence="2 11" id="KW-0723">Serine/threonine-protein kinase</keyword>
<feature type="region of interest" description="Disordered" evidence="8">
    <location>
        <begin position="505"/>
        <end position="540"/>
    </location>
</feature>
<keyword evidence="9" id="KW-0812">Transmembrane</keyword>
<evidence type="ECO:0000256" key="3">
    <source>
        <dbReference type="ARBA" id="ARBA00022679"/>
    </source>
</evidence>
<dbReference type="KEGG" id="scad:DN051_03665"/>
<keyword evidence="4 7" id="KW-0547">Nucleotide-binding</keyword>
<gene>
    <name evidence="11" type="ORF">DN051_03665</name>
</gene>
<dbReference type="PROSITE" id="PS00108">
    <property type="entry name" value="PROTEIN_KINASE_ST"/>
    <property type="match status" value="1"/>
</dbReference>
<feature type="binding site" evidence="7">
    <location>
        <position position="50"/>
    </location>
    <ligand>
        <name>ATP</name>
        <dbReference type="ChEBI" id="CHEBI:30616"/>
    </ligand>
</feature>
<evidence type="ECO:0000313" key="12">
    <source>
        <dbReference type="Proteomes" id="UP000249616"/>
    </source>
</evidence>
<dbReference type="Gene3D" id="3.30.200.20">
    <property type="entry name" value="Phosphorylase Kinase, domain 1"/>
    <property type="match status" value="1"/>
</dbReference>
<dbReference type="SMART" id="SM00220">
    <property type="entry name" value="S_TKc"/>
    <property type="match status" value="1"/>
</dbReference>
<dbReference type="GO" id="GO:0004674">
    <property type="term" value="F:protein serine/threonine kinase activity"/>
    <property type="evidence" value="ECO:0007669"/>
    <property type="project" value="UniProtKB-KW"/>
</dbReference>
<keyword evidence="9" id="KW-1133">Transmembrane helix</keyword>
<sequence>MDHQDKASPDSGDERLVAGRYRLLSRLGEGGMGVVWRARDESLHREVAVKEVRAPVGLAEVQVERMYTRLEREAWAAARISSRGVVTVHDVATHDGRPWIIMEFVRGRSLADAIVSQGALPPREAARIGAEVLAALRAAHDAGVLHRDVKPGNVLLSDDGRVVLTDFGIAAVEGDTALTMTGEVVGSPEYLAPERALGQNPGAASDLWSLGALLYATVEGRSPFRRTSALATLRAVVDDELPEPHRAGPLASVIKGLMHKDPVVRMTAEQAGEELRLAAADIAASGSTVPSPTVGLPSPTEEVRPTVQQTAVGQPTAVSPLDETVPPASAEAPTAAAAGTVIRDPRLPVPEPETTSKAEAPTADGARPTAGDTAPGQPRVPGIAQTATAESGSPTPGAPAETSNAPTAQGPAAPGAPSSSTAPHHPAEATAQSPSAFGAPPSMSEPTVAAPAFHSPAAPEQVIGAGEPGSGPARKGRRTGYVIAAAAAAVVVLAGGIGYALMDRGDGEKGDASPTPTGQARDTATEAAGSGPDDKNEEPVSVTVTGSATTYVGDCPPADSQAPVFTATFKVSELPVQFSYRWVSSNGTVIDRQWRTLAFREDSSPTHKETVRLSTYAREGTLSSDMAVEIKSPFDAVSNSVPFSVTCDAAKGH</sequence>
<evidence type="ECO:0000313" key="11">
    <source>
        <dbReference type="EMBL" id="AWW35859.1"/>
    </source>
</evidence>
<dbReference type="SUPFAM" id="SSF56112">
    <property type="entry name" value="Protein kinase-like (PK-like)"/>
    <property type="match status" value="1"/>
</dbReference>
<name>A0A2Z4IT57_9ACTN</name>
<evidence type="ECO:0000256" key="6">
    <source>
        <dbReference type="ARBA" id="ARBA00022840"/>
    </source>
</evidence>
<keyword evidence="9" id="KW-0472">Membrane</keyword>
<keyword evidence="5 11" id="KW-0418">Kinase</keyword>
<dbReference type="AlphaFoldDB" id="A0A2Z4IT57"/>
<dbReference type="EMBL" id="CP030073">
    <property type="protein sequence ID" value="AWW35859.1"/>
    <property type="molecule type" value="Genomic_DNA"/>
</dbReference>
<keyword evidence="6 7" id="KW-0067">ATP-binding</keyword>
<evidence type="ECO:0000256" key="9">
    <source>
        <dbReference type="SAM" id="Phobius"/>
    </source>
</evidence>
<dbReference type="EC" id="2.7.11.1" evidence="1"/>
<dbReference type="RefSeq" id="WP_112437961.1">
    <property type="nucleotide sequence ID" value="NZ_CP030073.1"/>
</dbReference>
<dbReference type="PROSITE" id="PS50011">
    <property type="entry name" value="PROTEIN_KINASE_DOM"/>
    <property type="match status" value="1"/>
</dbReference>
<evidence type="ECO:0000256" key="2">
    <source>
        <dbReference type="ARBA" id="ARBA00022527"/>
    </source>
</evidence>
<dbReference type="InterPro" id="IPR017441">
    <property type="entry name" value="Protein_kinase_ATP_BS"/>
</dbReference>
<dbReference type="PROSITE" id="PS00107">
    <property type="entry name" value="PROTEIN_KINASE_ATP"/>
    <property type="match status" value="1"/>
</dbReference>
<dbReference type="Gene3D" id="1.10.510.10">
    <property type="entry name" value="Transferase(Phosphotransferase) domain 1"/>
    <property type="match status" value="1"/>
</dbReference>
<keyword evidence="3" id="KW-0808">Transferase</keyword>
<dbReference type="InterPro" id="IPR000719">
    <property type="entry name" value="Prot_kinase_dom"/>
</dbReference>
<evidence type="ECO:0000256" key="4">
    <source>
        <dbReference type="ARBA" id="ARBA00022741"/>
    </source>
</evidence>
<feature type="transmembrane region" description="Helical" evidence="9">
    <location>
        <begin position="480"/>
        <end position="501"/>
    </location>
</feature>
<reference evidence="11 12" key="1">
    <citation type="journal article" date="2019" name="Int. J. Syst. Evol. Microbiol.">
        <title>Streptomyces cadmiisoli sp. nov., a novel actinomycete isolated from cadmium-contaminated soil.</title>
        <authorList>
            <person name="Li K."/>
            <person name="Tang X."/>
            <person name="Zhao J."/>
            <person name="Guo Y."/>
            <person name="Tang Y."/>
            <person name="Gao J."/>
        </authorList>
    </citation>
    <scope>NUCLEOTIDE SEQUENCE [LARGE SCALE GENOMIC DNA]</scope>
    <source>
        <strain evidence="11 12">ZFG47</strain>
    </source>
</reference>
<dbReference type="Pfam" id="PF00069">
    <property type="entry name" value="Pkinase"/>
    <property type="match status" value="1"/>
</dbReference>